<dbReference type="PANTHER" id="PTHR14237:SF23">
    <property type="entry name" value="MOSC DOMAIN PROTEIN (AFU_ORTHOLOGUE AFUA_7G05900)"/>
    <property type="match status" value="1"/>
</dbReference>
<protein>
    <recommendedName>
        <fullName evidence="1">MOSC domain-containing protein</fullName>
    </recommendedName>
</protein>
<dbReference type="Proteomes" id="UP000045706">
    <property type="component" value="Unassembled WGS sequence"/>
</dbReference>
<dbReference type="InterPro" id="IPR005302">
    <property type="entry name" value="MoCF_Sase_C"/>
</dbReference>
<organism evidence="2 3">
    <name type="scientific">Verticillium longisporum</name>
    <name type="common">Verticillium dahliae var. longisporum</name>
    <dbReference type="NCBI Taxonomy" id="100787"/>
    <lineage>
        <taxon>Eukaryota</taxon>
        <taxon>Fungi</taxon>
        <taxon>Dikarya</taxon>
        <taxon>Ascomycota</taxon>
        <taxon>Pezizomycotina</taxon>
        <taxon>Sordariomycetes</taxon>
        <taxon>Hypocreomycetidae</taxon>
        <taxon>Glomerellales</taxon>
        <taxon>Plectosphaerellaceae</taxon>
        <taxon>Verticillium</taxon>
    </lineage>
</organism>
<evidence type="ECO:0000313" key="2">
    <source>
        <dbReference type="EMBL" id="CRK42447.1"/>
    </source>
</evidence>
<dbReference type="GO" id="GO:0030151">
    <property type="term" value="F:molybdenum ion binding"/>
    <property type="evidence" value="ECO:0007669"/>
    <property type="project" value="InterPro"/>
</dbReference>
<dbReference type="InterPro" id="IPR011037">
    <property type="entry name" value="Pyrv_Knase-like_insert_dom_sf"/>
</dbReference>
<accession>A0A0G4N7J2</accession>
<dbReference type="AlphaFoldDB" id="A0A0G4N7J2"/>
<dbReference type="InterPro" id="IPR005303">
    <property type="entry name" value="MOCOS_middle"/>
</dbReference>
<dbReference type="Pfam" id="PF03476">
    <property type="entry name" value="MOSC_N"/>
    <property type="match status" value="1"/>
</dbReference>
<gene>
    <name evidence="2" type="ORF">BN1723_000849</name>
</gene>
<evidence type="ECO:0000313" key="3">
    <source>
        <dbReference type="Proteomes" id="UP000045706"/>
    </source>
</evidence>
<sequence>MPLAGSGSATAILRLRIRIHGYTTAANSSSFLFLVFDNYLVYDVLIIPRLPVAHLLSQHLSSTKNELLATNFIGKCAGGNAGQVQCDEVHVVCTHDRLGLGRAESNLRAHNRPAAAAVTPGASAKLQALTIYPVKSCRGIELTRSRVLPTGLEFDRLYTFAQLKSPFPVSSTANAAEKEDGHVWEFITQRQFARLANVKVDLYVPRDEDGSRADKDTGSWIVMRFPWRALGIRGVLQTIAAKLVRGWYAEAEREFLLPVEFPTKAEIEQRGYEFEKVKIWKDVVTALNVGVDVPEELRSYLGVSNKLGLFRIDPLALRQVFRCAPRKEEIGYQPTVGFQDAYPLHLMNLGSLQDFDSQVPKDGDLKHLDVRRFRSNLIVTGAPAYDEESWKSIRFTPGTSTLTSDASFQVSCRTVRCKLPNVDPATGIRHRVEPDRSLRKIRDVDPGAPKMGCLGVQMCPLFEDAEACETEDLRSWLEVGMTIDVQSRGEHVYIKQ</sequence>
<feature type="domain" description="MOSC" evidence="1">
    <location>
        <begin position="315"/>
        <end position="486"/>
    </location>
</feature>
<dbReference type="PANTHER" id="PTHR14237">
    <property type="entry name" value="MOLYBDOPTERIN COFACTOR SULFURASE MOSC"/>
    <property type="match status" value="1"/>
</dbReference>
<reference evidence="3" key="1">
    <citation type="submission" date="2015-05" db="EMBL/GenBank/DDBJ databases">
        <authorList>
            <person name="Fogelqvist Johan"/>
        </authorList>
    </citation>
    <scope>NUCLEOTIDE SEQUENCE [LARGE SCALE GENOMIC DNA]</scope>
</reference>
<proteinExistence type="predicted"/>
<dbReference type="PROSITE" id="PS51340">
    <property type="entry name" value="MOSC"/>
    <property type="match status" value="1"/>
</dbReference>
<dbReference type="Pfam" id="PF03473">
    <property type="entry name" value="MOSC"/>
    <property type="match status" value="1"/>
</dbReference>
<evidence type="ECO:0000259" key="1">
    <source>
        <dbReference type="PROSITE" id="PS51340"/>
    </source>
</evidence>
<dbReference type="SUPFAM" id="SSF50800">
    <property type="entry name" value="PK beta-barrel domain-like"/>
    <property type="match status" value="1"/>
</dbReference>
<dbReference type="EMBL" id="CVQI01032828">
    <property type="protein sequence ID" value="CRK42447.1"/>
    <property type="molecule type" value="Genomic_DNA"/>
</dbReference>
<dbReference type="GO" id="GO:0003824">
    <property type="term" value="F:catalytic activity"/>
    <property type="evidence" value="ECO:0007669"/>
    <property type="project" value="InterPro"/>
</dbReference>
<dbReference type="GO" id="GO:0030170">
    <property type="term" value="F:pyridoxal phosphate binding"/>
    <property type="evidence" value="ECO:0007669"/>
    <property type="project" value="InterPro"/>
</dbReference>
<name>A0A0G4N7J2_VERLO</name>